<sequence length="142" mass="15419">MRTIIIIGYIAGVVILLFQSCTKEVSFKQKEVEHRLVVNGLIEPDSLITVRISGTVSIMEDKAPQIEDAVVNLSIDGNFSETLQYQGEGMYSSTTRAIPGSSYAIEVSAPGYPDVYAMDTLPVAVPVLGGSHRYSGSCQLFR</sequence>
<dbReference type="Proteomes" id="UP000753961">
    <property type="component" value="Unassembled WGS sequence"/>
</dbReference>
<organism evidence="1 2">
    <name type="scientific">Membranihabitans marinus</name>
    <dbReference type="NCBI Taxonomy" id="1227546"/>
    <lineage>
        <taxon>Bacteria</taxon>
        <taxon>Pseudomonadati</taxon>
        <taxon>Bacteroidota</taxon>
        <taxon>Saprospiria</taxon>
        <taxon>Saprospirales</taxon>
        <taxon>Saprospiraceae</taxon>
        <taxon>Membranihabitans</taxon>
    </lineage>
</organism>
<gene>
    <name evidence="1" type="ORF">KUV50_04675</name>
</gene>
<proteinExistence type="predicted"/>
<dbReference type="PROSITE" id="PS51257">
    <property type="entry name" value="PROKAR_LIPOPROTEIN"/>
    <property type="match status" value="1"/>
</dbReference>
<dbReference type="AlphaFoldDB" id="A0A953LC59"/>
<dbReference type="EMBL" id="JAHVHU010000005">
    <property type="protein sequence ID" value="MBY5957419.1"/>
    <property type="molecule type" value="Genomic_DNA"/>
</dbReference>
<evidence type="ECO:0000313" key="2">
    <source>
        <dbReference type="Proteomes" id="UP000753961"/>
    </source>
</evidence>
<reference evidence="1" key="1">
    <citation type="submission" date="2021-06" db="EMBL/GenBank/DDBJ databases">
        <title>44 bacteria genomes isolated from Dapeng, Shenzhen.</title>
        <authorList>
            <person name="Zheng W."/>
            <person name="Yu S."/>
            <person name="Huang Y."/>
        </authorList>
    </citation>
    <scope>NUCLEOTIDE SEQUENCE</scope>
    <source>
        <strain evidence="1">DP5N28-2</strain>
    </source>
</reference>
<name>A0A953LC59_9BACT</name>
<keyword evidence="2" id="KW-1185">Reference proteome</keyword>
<comment type="caution">
    <text evidence="1">The sequence shown here is derived from an EMBL/GenBank/DDBJ whole genome shotgun (WGS) entry which is preliminary data.</text>
</comment>
<evidence type="ECO:0000313" key="1">
    <source>
        <dbReference type="EMBL" id="MBY5957419.1"/>
    </source>
</evidence>
<dbReference type="InterPro" id="IPR025345">
    <property type="entry name" value="DUF4249"/>
</dbReference>
<dbReference type="Pfam" id="PF14054">
    <property type="entry name" value="DUF4249"/>
    <property type="match status" value="1"/>
</dbReference>
<protein>
    <submittedName>
        <fullName evidence="1">DUF4249 domain-containing protein</fullName>
    </submittedName>
</protein>
<dbReference type="RefSeq" id="WP_222578941.1">
    <property type="nucleotide sequence ID" value="NZ_JAHVHU010000005.1"/>
</dbReference>
<accession>A0A953LC59</accession>